<accession>A0AAD1XD73</accession>
<proteinExistence type="predicted"/>
<gene>
    <name evidence="2" type="ORF">ECRASSUSDP1_LOCUS8800</name>
</gene>
<organism evidence="2 3">
    <name type="scientific">Euplotes crassus</name>
    <dbReference type="NCBI Taxonomy" id="5936"/>
    <lineage>
        <taxon>Eukaryota</taxon>
        <taxon>Sar</taxon>
        <taxon>Alveolata</taxon>
        <taxon>Ciliophora</taxon>
        <taxon>Intramacronucleata</taxon>
        <taxon>Spirotrichea</taxon>
        <taxon>Hypotrichia</taxon>
        <taxon>Euplotida</taxon>
        <taxon>Euplotidae</taxon>
        <taxon>Moneuplotes</taxon>
    </lineage>
</organism>
<keyword evidence="3" id="KW-1185">Reference proteome</keyword>
<evidence type="ECO:0000313" key="3">
    <source>
        <dbReference type="Proteomes" id="UP001295684"/>
    </source>
</evidence>
<reference evidence="2" key="1">
    <citation type="submission" date="2023-07" db="EMBL/GenBank/DDBJ databases">
        <authorList>
            <consortium name="AG Swart"/>
            <person name="Singh M."/>
            <person name="Singh A."/>
            <person name="Seah K."/>
            <person name="Emmerich C."/>
        </authorList>
    </citation>
    <scope>NUCLEOTIDE SEQUENCE</scope>
    <source>
        <strain evidence="2">DP1</strain>
    </source>
</reference>
<dbReference type="EMBL" id="CAMPGE010008623">
    <property type="protein sequence ID" value="CAI2367513.1"/>
    <property type="molecule type" value="Genomic_DNA"/>
</dbReference>
<dbReference type="AlphaFoldDB" id="A0AAD1XD73"/>
<protein>
    <submittedName>
        <fullName evidence="2">Uncharacterized protein</fullName>
    </submittedName>
</protein>
<sequence>MREEEFKKELTYNRPPKKMFKSTANIQHIEEIKEDGSEEYEQVSQALQRNNRDDLSSSLSDYEDSEPSENEQNFNKEFEEFQVDGIYEGHTIEQWEDLFKITDFPILVEYFTDHYELPIIRPNDGDLTEHCALVMRGINIFRYNPSLIRILVFQAIIPEKCYTFMMESGHVVKIKKAKLDGLYRFFKDIQALNREYPEQECFRAPLNYDENLQSCAADHSRDVCSSDVSGQYNSLCETFYERLKGFIKDPDFAPGFANELTIAFPTTSVVEILTLLIIEYYDELLNPEYKLFGCHTHKRVYPNHTAVATVCTVMNEYVKKDDWHPLEGTPSKETNLSAGKTNFSTASPGSRTYLFMSKTLEGYYEKKDELAIQGEYEMLAEELKKKRQNEYDRL</sequence>
<name>A0AAD1XD73_EUPCR</name>
<evidence type="ECO:0000313" key="2">
    <source>
        <dbReference type="EMBL" id="CAI2367513.1"/>
    </source>
</evidence>
<dbReference type="Proteomes" id="UP001295684">
    <property type="component" value="Unassembled WGS sequence"/>
</dbReference>
<comment type="caution">
    <text evidence="2">The sequence shown here is derived from an EMBL/GenBank/DDBJ whole genome shotgun (WGS) entry which is preliminary data.</text>
</comment>
<evidence type="ECO:0000256" key="1">
    <source>
        <dbReference type="SAM" id="MobiDB-lite"/>
    </source>
</evidence>
<feature type="region of interest" description="Disordered" evidence="1">
    <location>
        <begin position="33"/>
        <end position="73"/>
    </location>
</feature>